<keyword evidence="2" id="KW-1185">Reference proteome</keyword>
<protein>
    <submittedName>
        <fullName evidence="1">Uncharacterized protein</fullName>
    </submittedName>
</protein>
<accession>A0A2N7W7I2</accession>
<dbReference type="InterPro" id="IPR008999">
    <property type="entry name" value="Actin-crosslinking"/>
</dbReference>
<evidence type="ECO:0000313" key="2">
    <source>
        <dbReference type="Proteomes" id="UP000235347"/>
    </source>
</evidence>
<dbReference type="Proteomes" id="UP000235347">
    <property type="component" value="Unassembled WGS sequence"/>
</dbReference>
<dbReference type="EMBL" id="PNYB01000007">
    <property type="protein sequence ID" value="PMS25358.1"/>
    <property type="molecule type" value="Genomic_DNA"/>
</dbReference>
<dbReference type="SUPFAM" id="SSF50405">
    <property type="entry name" value="Actin-crosslinking proteins"/>
    <property type="match status" value="1"/>
</dbReference>
<proteinExistence type="predicted"/>
<dbReference type="RefSeq" id="WP_102609748.1">
    <property type="nucleotide sequence ID" value="NZ_CADIKD010000010.1"/>
</dbReference>
<organism evidence="1 2">
    <name type="scientific">Trinickia soli</name>
    <dbReference type="NCBI Taxonomy" id="380675"/>
    <lineage>
        <taxon>Bacteria</taxon>
        <taxon>Pseudomonadati</taxon>
        <taxon>Pseudomonadota</taxon>
        <taxon>Betaproteobacteria</taxon>
        <taxon>Burkholderiales</taxon>
        <taxon>Burkholderiaceae</taxon>
        <taxon>Trinickia</taxon>
    </lineage>
</organism>
<gene>
    <name evidence="1" type="ORF">C0Z19_10460</name>
</gene>
<dbReference type="Gene3D" id="2.80.10.50">
    <property type="match status" value="1"/>
</dbReference>
<evidence type="ECO:0000313" key="1">
    <source>
        <dbReference type="EMBL" id="PMS25358.1"/>
    </source>
</evidence>
<sequence length="141" mass="15679">MHTETIYLMAENGRFVCTSPYGDVTIKKDRADESCRLHAVFGGGDSTVSLYSPATERYWNVAPDPATPLVDDLVTARKDGWTEFSYAYNDDDPTLMTLRNGQAGYVSRIDIGRPHEHLAASTANAEEAARFRVIRFADEAK</sequence>
<name>A0A2N7W7I2_9BURK</name>
<comment type="caution">
    <text evidence="1">The sequence shown here is derived from an EMBL/GenBank/DDBJ whole genome shotgun (WGS) entry which is preliminary data.</text>
</comment>
<dbReference type="AlphaFoldDB" id="A0A2N7W7I2"/>
<reference evidence="1 2" key="1">
    <citation type="submission" date="2018-01" db="EMBL/GenBank/DDBJ databases">
        <title>Whole genome analyses suggest that Burkholderia sensu lato contains two further novel genera in the rhizoxinica-symbiotica group Mycetohabitans gen. nov., and Trinickia gen. nov.: implications for the evolution of diazotrophy and nodulation in the Burkholderiaceae.</title>
        <authorList>
            <person name="Estrada-de los Santos P."/>
            <person name="Palmer M."/>
            <person name="Chavez-Ramirez B."/>
            <person name="Beukes C."/>
            <person name="Steenkamp E.T."/>
            <person name="Hirsch A.M."/>
            <person name="Manyaka P."/>
            <person name="Maluk M."/>
            <person name="Lafos M."/>
            <person name="Crook M."/>
            <person name="Gross E."/>
            <person name="Simon M.F."/>
            <person name="Bueno dos Reis Junior F."/>
            <person name="Poole P.S."/>
            <person name="Venter S.N."/>
            <person name="James E.K."/>
        </authorList>
    </citation>
    <scope>NUCLEOTIDE SEQUENCE [LARGE SCALE GENOMIC DNA]</scope>
    <source>
        <strain evidence="1 2">GP25-8</strain>
    </source>
</reference>